<dbReference type="AlphaFoldDB" id="A0A9W9G3Z2"/>
<dbReference type="OrthoDB" id="5416609at2759"/>
<evidence type="ECO:0000256" key="1">
    <source>
        <dbReference type="SAM" id="MobiDB-lite"/>
    </source>
</evidence>
<dbReference type="InterPro" id="IPR027417">
    <property type="entry name" value="P-loop_NTPase"/>
</dbReference>
<evidence type="ECO:0000313" key="2">
    <source>
        <dbReference type="EMBL" id="KAJ5111745.1"/>
    </source>
</evidence>
<keyword evidence="3" id="KW-1185">Reference proteome</keyword>
<accession>A0A9W9G3Z2</accession>
<gene>
    <name evidence="2" type="ORF">NUU61_001375</name>
</gene>
<dbReference type="EMBL" id="JAPMSZ010000002">
    <property type="protein sequence ID" value="KAJ5111745.1"/>
    <property type="molecule type" value="Genomic_DNA"/>
</dbReference>
<organism evidence="2 3">
    <name type="scientific">Penicillium alfredii</name>
    <dbReference type="NCBI Taxonomy" id="1506179"/>
    <lineage>
        <taxon>Eukaryota</taxon>
        <taxon>Fungi</taxon>
        <taxon>Dikarya</taxon>
        <taxon>Ascomycota</taxon>
        <taxon>Pezizomycotina</taxon>
        <taxon>Eurotiomycetes</taxon>
        <taxon>Eurotiomycetidae</taxon>
        <taxon>Eurotiales</taxon>
        <taxon>Aspergillaceae</taxon>
        <taxon>Penicillium</taxon>
    </lineage>
</organism>
<dbReference type="GeneID" id="81391125"/>
<dbReference type="RefSeq" id="XP_056515224.1">
    <property type="nucleotide sequence ID" value="XM_056651957.1"/>
</dbReference>
<protein>
    <submittedName>
        <fullName evidence="2">Uncharacterized protein</fullName>
    </submittedName>
</protein>
<name>A0A9W9G3Z2_9EURO</name>
<reference evidence="2" key="1">
    <citation type="submission" date="2022-11" db="EMBL/GenBank/DDBJ databases">
        <authorList>
            <person name="Petersen C."/>
        </authorList>
    </citation>
    <scope>NUCLEOTIDE SEQUENCE</scope>
    <source>
        <strain evidence="2">IBT 34128</strain>
    </source>
</reference>
<dbReference type="Proteomes" id="UP001141434">
    <property type="component" value="Unassembled WGS sequence"/>
</dbReference>
<sequence length="278" mass="31882">MVLFQNDCIDLQFASLKLLVNPSKDRTVAEVARRHKIAQKTLQRRLFWSKASVVMNSHFTMAAKSLQTWRLGDLKHFRNWMTNRRPIFANESSPCRKTAIVAGHAMLWAMDDANGEWICTPADLKAYTHILYLNIPPEIIGEYRMNDQRKTRPVVSIAHLETWQHTEKTQLRRLCRSHDIIFSTISPSQDVLGDIIHLLLDFHRHTEDRNTKLAEQQMDKIITAGSEAPETVLVFDAYKTLASQDSGELFWKQVPPPSVGKGESSPLKKLFSSPLQYS</sequence>
<comment type="caution">
    <text evidence="2">The sequence shown here is derived from an EMBL/GenBank/DDBJ whole genome shotgun (WGS) entry which is preliminary data.</text>
</comment>
<evidence type="ECO:0000313" key="3">
    <source>
        <dbReference type="Proteomes" id="UP001141434"/>
    </source>
</evidence>
<reference evidence="2" key="2">
    <citation type="journal article" date="2023" name="IMA Fungus">
        <title>Comparative genomic study of the Penicillium genus elucidates a diverse pangenome and 15 lateral gene transfer events.</title>
        <authorList>
            <person name="Petersen C."/>
            <person name="Sorensen T."/>
            <person name="Nielsen M.R."/>
            <person name="Sondergaard T.E."/>
            <person name="Sorensen J.L."/>
            <person name="Fitzpatrick D.A."/>
            <person name="Frisvad J.C."/>
            <person name="Nielsen K.L."/>
        </authorList>
    </citation>
    <scope>NUCLEOTIDE SEQUENCE</scope>
    <source>
        <strain evidence="2">IBT 34128</strain>
    </source>
</reference>
<feature type="compositionally biased region" description="Low complexity" evidence="1">
    <location>
        <begin position="264"/>
        <end position="278"/>
    </location>
</feature>
<dbReference type="Gene3D" id="3.40.50.300">
    <property type="entry name" value="P-loop containing nucleotide triphosphate hydrolases"/>
    <property type="match status" value="1"/>
</dbReference>
<proteinExistence type="predicted"/>
<feature type="region of interest" description="Disordered" evidence="1">
    <location>
        <begin position="255"/>
        <end position="278"/>
    </location>
</feature>